<accession>A0A238KMQ1</accession>
<dbReference type="EMBL" id="FXYF01000007">
    <property type="protein sequence ID" value="SMX43927.1"/>
    <property type="molecule type" value="Genomic_DNA"/>
</dbReference>
<dbReference type="RefSeq" id="WP_176445173.1">
    <property type="nucleotide sequence ID" value="NZ_FXYF01000007.1"/>
</dbReference>
<dbReference type="SUPFAM" id="SSF48317">
    <property type="entry name" value="Acid phosphatase/Vanadium-dependent haloperoxidase"/>
    <property type="match status" value="1"/>
</dbReference>
<dbReference type="InterPro" id="IPR036938">
    <property type="entry name" value="PAP2/HPO_sf"/>
</dbReference>
<dbReference type="Gene3D" id="1.20.144.10">
    <property type="entry name" value="Phosphatidic acid phosphatase type 2/haloperoxidase"/>
    <property type="match status" value="1"/>
</dbReference>
<proteinExistence type="predicted"/>
<name>A0A238KMQ1_9RHOB</name>
<sequence>MQDQIEGETGQAGDVVDDVRGILQSAWLEVAGTRISVETPEKSTRDALDAIRTYFAKVPIDPAGDDPSHQALLDLRGALEAAARNASGSSISAGGGLLHKALHKSLHKSLHKGLHKSAFPGGGGGAGSGLDWPVIEVPWRELTRLYQCRDHYRWDRFRLSEMPPPPQVRQRLAETADLHQKQKDLREPENAFRRDRIRIEASNDLTAYMLPLGANASSPASATAILFQTILWLASLIGLLYKERFNAPRPHQLDPTLEPFIPVPVYSSYPSNHAFQSYLIAEVFARAVPEHPGVEALALAAGEVARNREWAGLHIKSDTEGGQTLARLCAPMFEEILQDQIREVRNEWLGGE</sequence>
<organism evidence="1 2">
    <name type="scientific">Maliponia aquimaris</name>
    <dbReference type="NCBI Taxonomy" id="1673631"/>
    <lineage>
        <taxon>Bacteria</taxon>
        <taxon>Pseudomonadati</taxon>
        <taxon>Pseudomonadota</taxon>
        <taxon>Alphaproteobacteria</taxon>
        <taxon>Rhodobacterales</taxon>
        <taxon>Paracoccaceae</taxon>
        <taxon>Maliponia</taxon>
    </lineage>
</organism>
<evidence type="ECO:0000313" key="1">
    <source>
        <dbReference type="EMBL" id="SMX43927.1"/>
    </source>
</evidence>
<gene>
    <name evidence="1" type="ORF">MAA8898_02937</name>
</gene>
<protein>
    <submittedName>
        <fullName evidence="1">PAP2 superfamily protein</fullName>
    </submittedName>
</protein>
<reference evidence="1 2" key="1">
    <citation type="submission" date="2017-05" db="EMBL/GenBank/DDBJ databases">
        <authorList>
            <person name="Song R."/>
            <person name="Chenine A.L."/>
            <person name="Ruprecht R.M."/>
        </authorList>
    </citation>
    <scope>NUCLEOTIDE SEQUENCE [LARGE SCALE GENOMIC DNA]</scope>
    <source>
        <strain evidence="1 2">CECT 8898</strain>
    </source>
</reference>
<dbReference type="AlphaFoldDB" id="A0A238KMQ1"/>
<dbReference type="Proteomes" id="UP000207598">
    <property type="component" value="Unassembled WGS sequence"/>
</dbReference>
<evidence type="ECO:0000313" key="2">
    <source>
        <dbReference type="Proteomes" id="UP000207598"/>
    </source>
</evidence>
<keyword evidence="2" id="KW-1185">Reference proteome</keyword>